<protein>
    <submittedName>
        <fullName evidence="1">Uncharacterized protein</fullName>
    </submittedName>
</protein>
<sequence>MKFLILPYYPFFLPAEEATNGSPNRRRDSGESPFVDASTTWLRRCQTHGGEGHARGVVVVVRKVAHGWLSVRRLEAWGSKLGFAENGVNLGLGLCLFWV</sequence>
<dbReference type="AlphaFoldDB" id="A0A5D2DPG4"/>
<keyword evidence="2" id="KW-1185">Reference proteome</keyword>
<dbReference type="EMBL" id="CM017701">
    <property type="protein sequence ID" value="TYG82977.1"/>
    <property type="molecule type" value="Genomic_DNA"/>
</dbReference>
<proteinExistence type="predicted"/>
<reference evidence="1 2" key="1">
    <citation type="submission" date="2019-06" db="EMBL/GenBank/DDBJ databases">
        <title>WGS assembly of Gossypium darwinii.</title>
        <authorList>
            <person name="Chen Z.J."/>
            <person name="Sreedasyam A."/>
            <person name="Ando A."/>
            <person name="Song Q."/>
            <person name="De L."/>
            <person name="Hulse-Kemp A."/>
            <person name="Ding M."/>
            <person name="Ye W."/>
            <person name="Kirkbride R."/>
            <person name="Jenkins J."/>
            <person name="Plott C."/>
            <person name="Lovell J."/>
            <person name="Lin Y.-M."/>
            <person name="Vaughn R."/>
            <person name="Liu B."/>
            <person name="Li W."/>
            <person name="Simpson S."/>
            <person name="Scheffler B."/>
            <person name="Saski C."/>
            <person name="Grover C."/>
            <person name="Hu G."/>
            <person name="Conover J."/>
            <person name="Carlson J."/>
            <person name="Shu S."/>
            <person name="Boston L."/>
            <person name="Williams M."/>
            <person name="Peterson D."/>
            <person name="Mcgee K."/>
            <person name="Jones D."/>
            <person name="Wendel J."/>
            <person name="Stelly D."/>
            <person name="Grimwood J."/>
            <person name="Schmutz J."/>
        </authorList>
    </citation>
    <scope>NUCLEOTIDE SEQUENCE [LARGE SCALE GENOMIC DNA]</scope>
    <source>
        <strain evidence="1">1808015.09</strain>
    </source>
</reference>
<accession>A0A5D2DPG4</accession>
<gene>
    <name evidence="1" type="ORF">ES288_D01G132200v1</name>
</gene>
<dbReference type="Proteomes" id="UP000323506">
    <property type="component" value="Chromosome D01"/>
</dbReference>
<organism evidence="1 2">
    <name type="scientific">Gossypium darwinii</name>
    <name type="common">Darwin's cotton</name>
    <name type="synonym">Gossypium barbadense var. darwinii</name>
    <dbReference type="NCBI Taxonomy" id="34276"/>
    <lineage>
        <taxon>Eukaryota</taxon>
        <taxon>Viridiplantae</taxon>
        <taxon>Streptophyta</taxon>
        <taxon>Embryophyta</taxon>
        <taxon>Tracheophyta</taxon>
        <taxon>Spermatophyta</taxon>
        <taxon>Magnoliopsida</taxon>
        <taxon>eudicotyledons</taxon>
        <taxon>Gunneridae</taxon>
        <taxon>Pentapetalae</taxon>
        <taxon>rosids</taxon>
        <taxon>malvids</taxon>
        <taxon>Malvales</taxon>
        <taxon>Malvaceae</taxon>
        <taxon>Malvoideae</taxon>
        <taxon>Gossypium</taxon>
    </lineage>
</organism>
<evidence type="ECO:0000313" key="2">
    <source>
        <dbReference type="Proteomes" id="UP000323506"/>
    </source>
</evidence>
<evidence type="ECO:0000313" key="1">
    <source>
        <dbReference type="EMBL" id="TYG82977.1"/>
    </source>
</evidence>
<name>A0A5D2DPG4_GOSDA</name>